<gene>
    <name evidence="7" type="ORF">CGZ94_01435</name>
</gene>
<feature type="transmembrane region" description="Helical" evidence="6">
    <location>
        <begin position="20"/>
        <end position="39"/>
    </location>
</feature>
<dbReference type="InterPro" id="IPR001123">
    <property type="entry name" value="LeuE-type"/>
</dbReference>
<feature type="transmembrane region" description="Helical" evidence="6">
    <location>
        <begin position="159"/>
        <end position="184"/>
    </location>
</feature>
<accession>A0A255GP40</accession>
<feature type="transmembrane region" description="Helical" evidence="6">
    <location>
        <begin position="85"/>
        <end position="104"/>
    </location>
</feature>
<dbReference type="PANTHER" id="PTHR30086:SF20">
    <property type="entry name" value="ARGININE EXPORTER PROTEIN ARGO-RELATED"/>
    <property type="match status" value="1"/>
</dbReference>
<keyword evidence="4 6" id="KW-1133">Transmembrane helix</keyword>
<feature type="transmembrane region" description="Helical" evidence="6">
    <location>
        <begin position="125"/>
        <end position="147"/>
    </location>
</feature>
<comment type="subcellular location">
    <subcellularLocation>
        <location evidence="1">Cell membrane</location>
        <topology evidence="1">Multi-pass membrane protein</topology>
    </subcellularLocation>
</comment>
<keyword evidence="8" id="KW-1185">Reference proteome</keyword>
<dbReference type="PANTHER" id="PTHR30086">
    <property type="entry name" value="ARGININE EXPORTER PROTEIN ARGO"/>
    <property type="match status" value="1"/>
</dbReference>
<name>A0A255GP40_9ACTN</name>
<evidence type="ECO:0000256" key="4">
    <source>
        <dbReference type="ARBA" id="ARBA00022989"/>
    </source>
</evidence>
<dbReference type="EMBL" id="NMVO01000001">
    <property type="protein sequence ID" value="OYO17587.1"/>
    <property type="molecule type" value="Genomic_DNA"/>
</dbReference>
<dbReference type="OrthoDB" id="5149571at2"/>
<dbReference type="Proteomes" id="UP000215896">
    <property type="component" value="Unassembled WGS sequence"/>
</dbReference>
<evidence type="ECO:0000256" key="1">
    <source>
        <dbReference type="ARBA" id="ARBA00004651"/>
    </source>
</evidence>
<evidence type="ECO:0000256" key="3">
    <source>
        <dbReference type="ARBA" id="ARBA00022692"/>
    </source>
</evidence>
<feature type="transmembrane region" description="Helical" evidence="6">
    <location>
        <begin position="51"/>
        <end position="79"/>
    </location>
</feature>
<keyword evidence="2" id="KW-1003">Cell membrane</keyword>
<comment type="caution">
    <text evidence="7">The sequence shown here is derived from an EMBL/GenBank/DDBJ whole genome shotgun (WGS) entry which is preliminary data.</text>
</comment>
<evidence type="ECO:0000313" key="8">
    <source>
        <dbReference type="Proteomes" id="UP000215896"/>
    </source>
</evidence>
<evidence type="ECO:0000256" key="2">
    <source>
        <dbReference type="ARBA" id="ARBA00022475"/>
    </source>
</evidence>
<keyword evidence="5 6" id="KW-0472">Membrane</keyword>
<keyword evidence="3 6" id="KW-0812">Transmembrane</keyword>
<dbReference type="AlphaFoldDB" id="A0A255GP40"/>
<dbReference type="GO" id="GO:0015171">
    <property type="term" value="F:amino acid transmembrane transporter activity"/>
    <property type="evidence" value="ECO:0007669"/>
    <property type="project" value="TreeGrafter"/>
</dbReference>
<feature type="transmembrane region" description="Helical" evidence="6">
    <location>
        <begin position="196"/>
        <end position="214"/>
    </location>
</feature>
<dbReference type="GO" id="GO:0005886">
    <property type="term" value="C:plasma membrane"/>
    <property type="evidence" value="ECO:0007669"/>
    <property type="project" value="UniProtKB-SubCell"/>
</dbReference>
<dbReference type="Pfam" id="PF01810">
    <property type="entry name" value="LysE"/>
    <property type="match status" value="1"/>
</dbReference>
<evidence type="ECO:0000313" key="7">
    <source>
        <dbReference type="EMBL" id="OYO17587.1"/>
    </source>
</evidence>
<reference evidence="7 8" key="1">
    <citation type="submission" date="2017-07" db="EMBL/GenBank/DDBJ databases">
        <title>Draft whole genome sequences of clinical Proprionibacteriaceae strains.</title>
        <authorList>
            <person name="Bernier A.-M."/>
            <person name="Bernard K."/>
            <person name="Domingo M.-C."/>
        </authorList>
    </citation>
    <scope>NUCLEOTIDE SEQUENCE [LARGE SCALE GENOMIC DNA]</scope>
    <source>
        <strain evidence="7 8">NML 030167</strain>
    </source>
</reference>
<organism evidence="7 8">
    <name type="scientific">Enemella evansiae</name>
    <dbReference type="NCBI Taxonomy" id="2016499"/>
    <lineage>
        <taxon>Bacteria</taxon>
        <taxon>Bacillati</taxon>
        <taxon>Actinomycetota</taxon>
        <taxon>Actinomycetes</taxon>
        <taxon>Propionibacteriales</taxon>
        <taxon>Propionibacteriaceae</taxon>
        <taxon>Enemella</taxon>
    </lineage>
</organism>
<evidence type="ECO:0000256" key="6">
    <source>
        <dbReference type="SAM" id="Phobius"/>
    </source>
</evidence>
<protein>
    <submittedName>
        <fullName evidence="7">Lysine transporter LysE</fullName>
    </submittedName>
</protein>
<proteinExistence type="predicted"/>
<evidence type="ECO:0000256" key="5">
    <source>
        <dbReference type="ARBA" id="ARBA00023136"/>
    </source>
</evidence>
<dbReference type="RefSeq" id="WP_094404415.1">
    <property type="nucleotide sequence ID" value="NZ_NMVO01000001.1"/>
</dbReference>
<sequence length="215" mass="21793">MDPNGLTGDAGVVLESFLTGLWVGYGLAIPLGGVAVLMIEHTARTSFGNGAAAAAGAVTADTGYAVAATLGGAALAAALHPWAPGLRVVAAAILLLMALHIAVRSFRSAPVTGTGRQQTSRRRSYLTYLSLTAMNPWPVVYFTAAMLGATGTVTGPGQIAARLLGIVLATTSWQLLLAGAGSTLGRLLTGRRGRRITGIASACLIAVLAIRMVIG</sequence>